<reference evidence="1" key="1">
    <citation type="submission" date="2020-04" db="EMBL/GenBank/DDBJ databases">
        <title>Hybrid Assembly of Korean Phytophthora infestans isolates.</title>
        <authorList>
            <person name="Prokchorchik M."/>
            <person name="Lee Y."/>
            <person name="Seo J."/>
            <person name="Cho J.-H."/>
            <person name="Park Y.-E."/>
            <person name="Jang D.-C."/>
            <person name="Im J.-S."/>
            <person name="Choi J.-G."/>
            <person name="Park H.-J."/>
            <person name="Lee G.-B."/>
            <person name="Lee Y.-G."/>
            <person name="Hong S.-Y."/>
            <person name="Cho K."/>
            <person name="Sohn K.H."/>
        </authorList>
    </citation>
    <scope>NUCLEOTIDE SEQUENCE</scope>
    <source>
        <strain evidence="1">KR_1_A1</strain>
        <strain evidence="2">KR_2_A2</strain>
    </source>
</reference>
<comment type="caution">
    <text evidence="1">The sequence shown here is derived from an EMBL/GenBank/DDBJ whole genome shotgun (WGS) entry which is preliminary data.</text>
</comment>
<name>A0A833WNT9_PHYIN</name>
<evidence type="ECO:0000313" key="1">
    <source>
        <dbReference type="EMBL" id="KAF4044345.1"/>
    </source>
</evidence>
<proteinExistence type="predicted"/>
<gene>
    <name evidence="1" type="ORF">GN244_ATG03234</name>
    <name evidence="2" type="ORF">GN958_ATG03025</name>
</gene>
<protein>
    <submittedName>
        <fullName evidence="1">Uncharacterized protein</fullName>
    </submittedName>
</protein>
<dbReference type="EMBL" id="JAACNO010000412">
    <property type="protein sequence ID" value="KAF4147670.1"/>
    <property type="molecule type" value="Genomic_DNA"/>
</dbReference>
<organism evidence="1 3">
    <name type="scientific">Phytophthora infestans</name>
    <name type="common">Potato late blight agent</name>
    <name type="synonym">Botrytis infestans</name>
    <dbReference type="NCBI Taxonomy" id="4787"/>
    <lineage>
        <taxon>Eukaryota</taxon>
        <taxon>Sar</taxon>
        <taxon>Stramenopiles</taxon>
        <taxon>Oomycota</taxon>
        <taxon>Peronosporomycetes</taxon>
        <taxon>Peronosporales</taxon>
        <taxon>Peronosporaceae</taxon>
        <taxon>Phytophthora</taxon>
    </lineage>
</organism>
<evidence type="ECO:0000313" key="2">
    <source>
        <dbReference type="EMBL" id="KAF4147670.1"/>
    </source>
</evidence>
<dbReference type="Proteomes" id="UP000602510">
    <property type="component" value="Unassembled WGS sequence"/>
</dbReference>
<sequence length="189" mass="20608">MDSFSVESYISAAAIGPVDRATTQTVQVKKQARVKQQLEKFSLDQTKLCELEQLQATWESISSTSNKEMVHMDAISNSNELVIDGQIQWILVETNGFELSEDKTEIRCLKAGWYILSLAVFLTPKTANATVELQVNGTSIRRDRATLANHPSSISCVRSSYLKAGAVLKVVVPSSQDVGAALTAAKIMG</sequence>
<accession>A0A833WNT9</accession>
<dbReference type="AlphaFoldDB" id="A0A833WNT9"/>
<dbReference type="Proteomes" id="UP000704712">
    <property type="component" value="Unassembled WGS sequence"/>
</dbReference>
<dbReference type="EMBL" id="WSZM01000071">
    <property type="protein sequence ID" value="KAF4044345.1"/>
    <property type="molecule type" value="Genomic_DNA"/>
</dbReference>
<keyword evidence="3" id="KW-1185">Reference proteome</keyword>
<evidence type="ECO:0000313" key="3">
    <source>
        <dbReference type="Proteomes" id="UP000602510"/>
    </source>
</evidence>